<proteinExistence type="predicted"/>
<dbReference type="Proteomes" id="UP000075683">
    <property type="component" value="Unassembled WGS sequence"/>
</dbReference>
<evidence type="ECO:0000313" key="1">
    <source>
        <dbReference type="EMBL" id="KYD08776.1"/>
    </source>
</evidence>
<accession>A0A150L9V1</accession>
<dbReference type="AlphaFoldDB" id="A0A150L9V1"/>
<name>A0A150L9V1_9BACI</name>
<dbReference type="EMBL" id="LQYT01000135">
    <property type="protein sequence ID" value="KYD08776.1"/>
    <property type="molecule type" value="Genomic_DNA"/>
</dbReference>
<reference evidence="1 2" key="1">
    <citation type="submission" date="2016-01" db="EMBL/GenBank/DDBJ databases">
        <title>Draft Genome Sequences of Seven Thermophilic Sporeformers Isolated from Foods.</title>
        <authorList>
            <person name="Berendsen E.M."/>
            <person name="Wells-Bennik M.H."/>
            <person name="Krawcyk A.O."/>
            <person name="De Jong A."/>
            <person name="Holsappel S."/>
            <person name="Eijlander R.T."/>
            <person name="Kuipers O.P."/>
        </authorList>
    </citation>
    <scope>NUCLEOTIDE SEQUENCE [LARGE SCALE GENOMIC DNA]</scope>
    <source>
        <strain evidence="1 2">B4135</strain>
    </source>
</reference>
<protein>
    <submittedName>
        <fullName evidence="1">Uncharacterized protein</fullName>
    </submittedName>
</protein>
<sequence length="45" mass="5195">MLINHSAISTILFFSLKNKSARPNGHHRFLGLAESKEEWEKIFPV</sequence>
<evidence type="ECO:0000313" key="2">
    <source>
        <dbReference type="Proteomes" id="UP000075683"/>
    </source>
</evidence>
<comment type="caution">
    <text evidence="1">The sequence shown here is derived from an EMBL/GenBank/DDBJ whole genome shotgun (WGS) entry which is preliminary data.</text>
</comment>
<gene>
    <name evidence="1" type="ORF">B4135_0458</name>
</gene>
<organism evidence="1 2">
    <name type="scientific">Caldibacillus debilis</name>
    <dbReference type="NCBI Taxonomy" id="301148"/>
    <lineage>
        <taxon>Bacteria</taxon>
        <taxon>Bacillati</taxon>
        <taxon>Bacillota</taxon>
        <taxon>Bacilli</taxon>
        <taxon>Bacillales</taxon>
        <taxon>Bacillaceae</taxon>
        <taxon>Caldibacillus</taxon>
    </lineage>
</organism>